<dbReference type="AlphaFoldDB" id="A0A058Z4T8"/>
<reference evidence="2" key="1">
    <citation type="submission" date="2013-04" db="EMBL/GenBank/DDBJ databases">
        <title>The Genome Sequence of Fonticula alba ATCC 38817.</title>
        <authorList>
            <consortium name="The Broad Institute Genomics Platform"/>
            <person name="Russ C."/>
            <person name="Cuomo C."/>
            <person name="Burger G."/>
            <person name="Gray M.W."/>
            <person name="Holland P.W.H."/>
            <person name="King N."/>
            <person name="Lang F.B.F."/>
            <person name="Roger A.J."/>
            <person name="Ruiz-Trillo I."/>
            <person name="Brown M."/>
            <person name="Walker B."/>
            <person name="Young S."/>
            <person name="Zeng Q."/>
            <person name="Gargeya S."/>
            <person name="Fitzgerald M."/>
            <person name="Haas B."/>
            <person name="Abouelleil A."/>
            <person name="Allen A.W."/>
            <person name="Alvarado L."/>
            <person name="Arachchi H.M."/>
            <person name="Berlin A.M."/>
            <person name="Chapman S.B."/>
            <person name="Gainer-Dewar J."/>
            <person name="Goldberg J."/>
            <person name="Griggs A."/>
            <person name="Gujja S."/>
            <person name="Hansen M."/>
            <person name="Howarth C."/>
            <person name="Imamovic A."/>
            <person name="Ireland A."/>
            <person name="Larimer J."/>
            <person name="McCowan C."/>
            <person name="Murphy C."/>
            <person name="Pearson M."/>
            <person name="Poon T.W."/>
            <person name="Priest M."/>
            <person name="Roberts A."/>
            <person name="Saif S."/>
            <person name="Shea T."/>
            <person name="Sisk P."/>
            <person name="Sykes S."/>
            <person name="Wortman J."/>
            <person name="Nusbaum C."/>
            <person name="Birren B."/>
        </authorList>
    </citation>
    <scope>NUCLEOTIDE SEQUENCE [LARGE SCALE GENOMIC DNA]</scope>
    <source>
        <strain evidence="2">ATCC 38817</strain>
    </source>
</reference>
<keyword evidence="3" id="KW-1185">Reference proteome</keyword>
<feature type="compositionally biased region" description="Basic residues" evidence="1">
    <location>
        <begin position="186"/>
        <end position="195"/>
    </location>
</feature>
<feature type="compositionally biased region" description="Gly residues" evidence="1">
    <location>
        <begin position="175"/>
        <end position="185"/>
    </location>
</feature>
<feature type="region of interest" description="Disordered" evidence="1">
    <location>
        <begin position="166"/>
        <end position="195"/>
    </location>
</feature>
<dbReference type="RefSeq" id="XP_009496717.1">
    <property type="nucleotide sequence ID" value="XM_009498442.1"/>
</dbReference>
<protein>
    <submittedName>
        <fullName evidence="2">Uncharacterized protein</fullName>
    </submittedName>
</protein>
<evidence type="ECO:0000313" key="3">
    <source>
        <dbReference type="Proteomes" id="UP000030693"/>
    </source>
</evidence>
<dbReference type="Proteomes" id="UP000030693">
    <property type="component" value="Unassembled WGS sequence"/>
</dbReference>
<dbReference type="GeneID" id="20529286"/>
<organism evidence="2">
    <name type="scientific">Fonticula alba</name>
    <name type="common">Slime mold</name>
    <dbReference type="NCBI Taxonomy" id="691883"/>
    <lineage>
        <taxon>Eukaryota</taxon>
        <taxon>Rotosphaerida</taxon>
        <taxon>Fonticulaceae</taxon>
        <taxon>Fonticula</taxon>
    </lineage>
</organism>
<dbReference type="EMBL" id="KB932207">
    <property type="protein sequence ID" value="KCV69146.1"/>
    <property type="molecule type" value="Genomic_DNA"/>
</dbReference>
<sequence length="213" mass="22782">MPWPDGRRGRQVAEAGCLPQGRQPGSRARGGCQAGGPSGAQMSGPSGNLGHVKGGPEARTALGPRESVAGARQWRRQGSSVPCTRGTFPGRTIGQMRRGKFPAEVLRLPGTQHRADGGHGGYQLANAFRLVGHRKAPGKGEAIGRGGCTGARHVQPQCHPRGRVGWRMHQRQRCGQGGGRNGRGGRPSRSRWGRRGLRLGNRRQCRPGHRQTI</sequence>
<evidence type="ECO:0000256" key="1">
    <source>
        <dbReference type="SAM" id="MobiDB-lite"/>
    </source>
</evidence>
<proteinExistence type="predicted"/>
<evidence type="ECO:0000313" key="2">
    <source>
        <dbReference type="EMBL" id="KCV69146.1"/>
    </source>
</evidence>
<accession>A0A058Z4T8</accession>
<name>A0A058Z4T8_FONAL</name>
<gene>
    <name evidence="2" type="ORF">H696_04561</name>
</gene>
<feature type="region of interest" description="Disordered" evidence="1">
    <location>
        <begin position="1"/>
        <end position="94"/>
    </location>
</feature>